<proteinExistence type="predicted"/>
<name>A0ABW1S3A7_9LACO</name>
<sequence length="257" mass="28756">MTTKTRAATRYLLLEQWQSLWQALVWGLGLFIGLPFIISLLTGNLAHFSWLTTFRNFGIGYIWALFTFVMALLNYDHFKLFIQSGLSRKILYRARLWTLAIISLLGTLVVTSYGIIFWGASRYLSYSAYGLYSQHFGSFGLNLGSALLFGWLGYCFIGLIGMVIGSIASLLTKSQQKLTLAAIPVLGTLLLLLLIHLFSRLPENYHFDGVVQVVYFIAGHADQTGYFNPTVPLLSLVIVDGLLAAAAYPLMQRLHVK</sequence>
<feature type="transmembrane region" description="Helical" evidence="1">
    <location>
        <begin position="178"/>
        <end position="198"/>
    </location>
</feature>
<accession>A0ABW1S3A7</accession>
<keyword evidence="1" id="KW-0812">Transmembrane</keyword>
<feature type="transmembrane region" description="Helical" evidence="1">
    <location>
        <begin position="58"/>
        <end position="75"/>
    </location>
</feature>
<feature type="transmembrane region" description="Helical" evidence="1">
    <location>
        <begin position="233"/>
        <end position="251"/>
    </location>
</feature>
<evidence type="ECO:0000313" key="2">
    <source>
        <dbReference type="EMBL" id="MFC6182335.1"/>
    </source>
</evidence>
<feature type="transmembrane region" description="Helical" evidence="1">
    <location>
        <begin position="96"/>
        <end position="120"/>
    </location>
</feature>
<evidence type="ECO:0000313" key="3">
    <source>
        <dbReference type="Proteomes" id="UP001596282"/>
    </source>
</evidence>
<feature type="transmembrane region" description="Helical" evidence="1">
    <location>
        <begin position="148"/>
        <end position="171"/>
    </location>
</feature>
<dbReference type="Proteomes" id="UP001596282">
    <property type="component" value="Unassembled WGS sequence"/>
</dbReference>
<dbReference type="RefSeq" id="WP_137627578.1">
    <property type="nucleotide sequence ID" value="NZ_BJDJ01000002.1"/>
</dbReference>
<feature type="transmembrane region" description="Helical" evidence="1">
    <location>
        <begin position="20"/>
        <end position="38"/>
    </location>
</feature>
<evidence type="ECO:0008006" key="4">
    <source>
        <dbReference type="Google" id="ProtNLM"/>
    </source>
</evidence>
<dbReference type="EMBL" id="JBHSSC010000044">
    <property type="protein sequence ID" value="MFC6182335.1"/>
    <property type="molecule type" value="Genomic_DNA"/>
</dbReference>
<protein>
    <recommendedName>
        <fullName evidence="4">ABC transporter permease</fullName>
    </recommendedName>
</protein>
<keyword evidence="1" id="KW-0472">Membrane</keyword>
<gene>
    <name evidence="2" type="ORF">ACFP5Y_13945</name>
</gene>
<keyword evidence="1" id="KW-1133">Transmembrane helix</keyword>
<organism evidence="2 3">
    <name type="scientific">Lactiplantibacillus daowaiensis</name>
    <dbReference type="NCBI Taxonomy" id="2559918"/>
    <lineage>
        <taxon>Bacteria</taxon>
        <taxon>Bacillati</taxon>
        <taxon>Bacillota</taxon>
        <taxon>Bacilli</taxon>
        <taxon>Lactobacillales</taxon>
        <taxon>Lactobacillaceae</taxon>
        <taxon>Lactiplantibacillus</taxon>
    </lineage>
</organism>
<reference evidence="3" key="1">
    <citation type="journal article" date="2019" name="Int. J. Syst. Evol. Microbiol.">
        <title>The Global Catalogue of Microorganisms (GCM) 10K type strain sequencing project: providing services to taxonomists for standard genome sequencing and annotation.</title>
        <authorList>
            <consortium name="The Broad Institute Genomics Platform"/>
            <consortium name="The Broad Institute Genome Sequencing Center for Infectious Disease"/>
            <person name="Wu L."/>
            <person name="Ma J."/>
        </authorList>
    </citation>
    <scope>NUCLEOTIDE SEQUENCE [LARGE SCALE GENOMIC DNA]</scope>
    <source>
        <strain evidence="3">CCM 8933</strain>
    </source>
</reference>
<keyword evidence="3" id="KW-1185">Reference proteome</keyword>
<evidence type="ECO:0000256" key="1">
    <source>
        <dbReference type="SAM" id="Phobius"/>
    </source>
</evidence>
<comment type="caution">
    <text evidence="2">The sequence shown here is derived from an EMBL/GenBank/DDBJ whole genome shotgun (WGS) entry which is preliminary data.</text>
</comment>